<gene>
    <name evidence="4" type="ORF">GCM10022211_05910</name>
</gene>
<feature type="chain" id="PRO_5046302642" evidence="2">
    <location>
        <begin position="32"/>
        <end position="704"/>
    </location>
</feature>
<feature type="domain" description="TonB-dependent receptor plug" evidence="3">
    <location>
        <begin position="51"/>
        <end position="132"/>
    </location>
</feature>
<accession>A0ABP7RKT6</accession>
<dbReference type="Proteomes" id="UP001501310">
    <property type="component" value="Unassembled WGS sequence"/>
</dbReference>
<keyword evidence="2" id="KW-0732">Signal</keyword>
<keyword evidence="5" id="KW-1185">Reference proteome</keyword>
<dbReference type="InterPro" id="IPR037066">
    <property type="entry name" value="Plug_dom_sf"/>
</dbReference>
<protein>
    <submittedName>
        <fullName evidence="4">TonB-dependent receptor</fullName>
    </submittedName>
</protein>
<dbReference type="EMBL" id="BAAAZD010000001">
    <property type="protein sequence ID" value="GAA3998905.1"/>
    <property type="molecule type" value="Genomic_DNA"/>
</dbReference>
<sequence length="704" mass="77154">MYRPPGRAAARCASLLSCCVAALVAASPAVAQETPTTGDAPAPVATPTTSGKKVFSPADFSRFAPRTAYDMLAQVPGFNIRGEDEAARGLGQATGNVLLNGKRLSGKSSDPVSALRAIPAGNVQRIEIVDAAEVDVSGLSGQIANIIFEASKKLGGQWSYRPEFRAHYADPIWSRGDVSVSGTSGPVEYTLGVRNDASRGSAGGPTTIVRSDALFETRDDVFRSSFEQPRFTGQFKIDGPGTGVANLNLLLRHFDYRFTETSLRDRVAGPDQTRLTRQTQKGENYEFGGDVDLALLGGRLKLIGLARSSDEPFFSQVRTSFTDLSTDSGNRFVQDGSSAEKIARGEYRWRIGRTDVQLSGEGAFNSLERGSRLYALNTAGDFVELPFPAGTGKVSEDRYEGLLTIGRPLSARLTAQLVVGAEHSTLVQEGAGGKERSFLRPKGSLNFAMQFSPRFNANLKFVRRVEQLNFGDFLARVFLDNDNANAGNPDLVPEQQWRMEVELARDLAAWGKTRLNVAVALKEDVVDIVPIGLTGESPGNIPHAQGMGIDWNSTIQLDPIGFKGARLNTRFYTLLSQIRDPLTGERRDWSSRTSRIVEFKLRHDIPRTNWAWGGEFNYSHNNLSYRLTEVGRQFEGPVWVSAFVENKDVLGMTVRGEVSNLSNTRSRWDRVVYAGRRNVAPIDFVETRNRLIGPIIRFSVQGSI</sequence>
<reference evidence="5" key="1">
    <citation type="journal article" date="2019" name="Int. J. Syst. Evol. Microbiol.">
        <title>The Global Catalogue of Microorganisms (GCM) 10K type strain sequencing project: providing services to taxonomists for standard genome sequencing and annotation.</title>
        <authorList>
            <consortium name="The Broad Institute Genomics Platform"/>
            <consortium name="The Broad Institute Genome Sequencing Center for Infectious Disease"/>
            <person name="Wu L."/>
            <person name="Ma J."/>
        </authorList>
    </citation>
    <scope>NUCLEOTIDE SEQUENCE [LARGE SCALE GENOMIC DNA]</scope>
    <source>
        <strain evidence="5">JCM 16603</strain>
    </source>
</reference>
<feature type="signal peptide" evidence="2">
    <location>
        <begin position="1"/>
        <end position="31"/>
    </location>
</feature>
<dbReference type="SUPFAM" id="SSF56935">
    <property type="entry name" value="Porins"/>
    <property type="match status" value="1"/>
</dbReference>
<feature type="region of interest" description="Disordered" evidence="1">
    <location>
        <begin position="32"/>
        <end position="51"/>
    </location>
</feature>
<keyword evidence="4" id="KW-0675">Receptor</keyword>
<dbReference type="Pfam" id="PF07715">
    <property type="entry name" value="Plug"/>
    <property type="match status" value="1"/>
</dbReference>
<dbReference type="InterPro" id="IPR012910">
    <property type="entry name" value="Plug_dom"/>
</dbReference>
<dbReference type="RefSeq" id="WP_344708668.1">
    <property type="nucleotide sequence ID" value="NZ_BAAAZD010000001.1"/>
</dbReference>
<comment type="caution">
    <text evidence="4">The sequence shown here is derived from an EMBL/GenBank/DDBJ whole genome shotgun (WGS) entry which is preliminary data.</text>
</comment>
<evidence type="ECO:0000313" key="4">
    <source>
        <dbReference type="EMBL" id="GAA3998905.1"/>
    </source>
</evidence>
<evidence type="ECO:0000256" key="1">
    <source>
        <dbReference type="SAM" id="MobiDB-lite"/>
    </source>
</evidence>
<organism evidence="4 5">
    <name type="scientific">Sphingomonas humi</name>
    <dbReference type="NCBI Taxonomy" id="335630"/>
    <lineage>
        <taxon>Bacteria</taxon>
        <taxon>Pseudomonadati</taxon>
        <taxon>Pseudomonadota</taxon>
        <taxon>Alphaproteobacteria</taxon>
        <taxon>Sphingomonadales</taxon>
        <taxon>Sphingomonadaceae</taxon>
        <taxon>Sphingomonas</taxon>
    </lineage>
</organism>
<evidence type="ECO:0000259" key="3">
    <source>
        <dbReference type="Pfam" id="PF07715"/>
    </source>
</evidence>
<evidence type="ECO:0000313" key="5">
    <source>
        <dbReference type="Proteomes" id="UP001501310"/>
    </source>
</evidence>
<evidence type="ECO:0000256" key="2">
    <source>
        <dbReference type="SAM" id="SignalP"/>
    </source>
</evidence>
<dbReference type="Gene3D" id="2.170.130.10">
    <property type="entry name" value="TonB-dependent receptor, plug domain"/>
    <property type="match status" value="1"/>
</dbReference>
<name>A0ABP7RKT6_9SPHN</name>
<proteinExistence type="predicted"/>